<reference evidence="2" key="2">
    <citation type="submission" date="2023-05" db="EMBL/GenBank/DDBJ databases">
        <authorList>
            <consortium name="Lawrence Berkeley National Laboratory"/>
            <person name="Steindorff A."/>
            <person name="Hensen N."/>
            <person name="Bonometti L."/>
            <person name="Westerberg I."/>
            <person name="Brannstrom I.O."/>
            <person name="Guillou S."/>
            <person name="Cros-Aarteil S."/>
            <person name="Calhoun S."/>
            <person name="Haridas S."/>
            <person name="Kuo A."/>
            <person name="Mondo S."/>
            <person name="Pangilinan J."/>
            <person name="Riley R."/>
            <person name="Labutti K."/>
            <person name="Andreopoulos B."/>
            <person name="Lipzen A."/>
            <person name="Chen C."/>
            <person name="Yanf M."/>
            <person name="Daum C."/>
            <person name="Ng V."/>
            <person name="Clum A."/>
            <person name="Ohm R."/>
            <person name="Martin F."/>
            <person name="Silar P."/>
            <person name="Natvig D."/>
            <person name="Lalanne C."/>
            <person name="Gautier V."/>
            <person name="Ament-Velasquez S.L."/>
            <person name="Kruys A."/>
            <person name="Hutchinson M.I."/>
            <person name="Powell A.J."/>
            <person name="Barry K."/>
            <person name="Miller A.N."/>
            <person name="Grigoriev I.V."/>
            <person name="Debuchy R."/>
            <person name="Gladieux P."/>
            <person name="Thoren M.H."/>
            <person name="Johannesson H."/>
        </authorList>
    </citation>
    <scope>NUCLEOTIDE SEQUENCE</scope>
    <source>
        <strain evidence="2">CBS 141.50</strain>
    </source>
</reference>
<gene>
    <name evidence="2" type="ORF">C8A04DRAFT_33418</name>
</gene>
<sequence length="112" mass="12428">MTEHPDASSRRRRASLSDITQAKRPRINTPLVSSGWPGVSEDRPAQDHTPNDAYRRQALAELEQATPLPGSHGEETNHLLRKLLVKVQHPNRESSRGAVEALFCTGDKAARQ</sequence>
<organism evidence="2 3">
    <name type="scientific">Dichotomopilus funicola</name>
    <dbReference type="NCBI Taxonomy" id="1934379"/>
    <lineage>
        <taxon>Eukaryota</taxon>
        <taxon>Fungi</taxon>
        <taxon>Dikarya</taxon>
        <taxon>Ascomycota</taxon>
        <taxon>Pezizomycotina</taxon>
        <taxon>Sordariomycetes</taxon>
        <taxon>Sordariomycetidae</taxon>
        <taxon>Sordariales</taxon>
        <taxon>Chaetomiaceae</taxon>
        <taxon>Dichotomopilus</taxon>
    </lineage>
</organism>
<dbReference type="RefSeq" id="XP_062632486.1">
    <property type="nucleotide sequence ID" value="XM_062782457.1"/>
</dbReference>
<evidence type="ECO:0000313" key="3">
    <source>
        <dbReference type="Proteomes" id="UP001302676"/>
    </source>
</evidence>
<keyword evidence="3" id="KW-1185">Reference proteome</keyword>
<name>A0AAN6ZH96_9PEZI</name>
<dbReference type="AlphaFoldDB" id="A0AAN6ZH96"/>
<feature type="region of interest" description="Disordered" evidence="1">
    <location>
        <begin position="1"/>
        <end position="53"/>
    </location>
</feature>
<reference evidence="2" key="1">
    <citation type="journal article" date="2023" name="Mol. Phylogenet. Evol.">
        <title>Genome-scale phylogeny and comparative genomics of the fungal order Sordariales.</title>
        <authorList>
            <person name="Hensen N."/>
            <person name="Bonometti L."/>
            <person name="Westerberg I."/>
            <person name="Brannstrom I.O."/>
            <person name="Guillou S."/>
            <person name="Cros-Aarteil S."/>
            <person name="Calhoun S."/>
            <person name="Haridas S."/>
            <person name="Kuo A."/>
            <person name="Mondo S."/>
            <person name="Pangilinan J."/>
            <person name="Riley R."/>
            <person name="LaButti K."/>
            <person name="Andreopoulos B."/>
            <person name="Lipzen A."/>
            <person name="Chen C."/>
            <person name="Yan M."/>
            <person name="Daum C."/>
            <person name="Ng V."/>
            <person name="Clum A."/>
            <person name="Steindorff A."/>
            <person name="Ohm R.A."/>
            <person name="Martin F."/>
            <person name="Silar P."/>
            <person name="Natvig D.O."/>
            <person name="Lalanne C."/>
            <person name="Gautier V."/>
            <person name="Ament-Velasquez S.L."/>
            <person name="Kruys A."/>
            <person name="Hutchinson M.I."/>
            <person name="Powell A.J."/>
            <person name="Barry K."/>
            <person name="Miller A.N."/>
            <person name="Grigoriev I.V."/>
            <person name="Debuchy R."/>
            <person name="Gladieux P."/>
            <person name="Hiltunen Thoren M."/>
            <person name="Johannesson H."/>
        </authorList>
    </citation>
    <scope>NUCLEOTIDE SEQUENCE</scope>
    <source>
        <strain evidence="2">CBS 141.50</strain>
    </source>
</reference>
<dbReference type="Proteomes" id="UP001302676">
    <property type="component" value="Unassembled WGS sequence"/>
</dbReference>
<protein>
    <submittedName>
        <fullName evidence="2">Uncharacterized protein</fullName>
    </submittedName>
</protein>
<comment type="caution">
    <text evidence="2">The sequence shown here is derived from an EMBL/GenBank/DDBJ whole genome shotgun (WGS) entry which is preliminary data.</text>
</comment>
<evidence type="ECO:0000256" key="1">
    <source>
        <dbReference type="SAM" id="MobiDB-lite"/>
    </source>
</evidence>
<evidence type="ECO:0000313" key="2">
    <source>
        <dbReference type="EMBL" id="KAK4139115.1"/>
    </source>
</evidence>
<proteinExistence type="predicted"/>
<dbReference type="GeneID" id="87819070"/>
<dbReference type="EMBL" id="MU853696">
    <property type="protein sequence ID" value="KAK4139115.1"/>
    <property type="molecule type" value="Genomic_DNA"/>
</dbReference>
<accession>A0AAN6ZH96</accession>
<feature type="compositionally biased region" description="Basic and acidic residues" evidence="1">
    <location>
        <begin position="40"/>
        <end position="53"/>
    </location>
</feature>